<dbReference type="AlphaFoldDB" id="A0A4Q7V4P9"/>
<dbReference type="Proteomes" id="UP000291591">
    <property type="component" value="Unassembled WGS sequence"/>
</dbReference>
<dbReference type="OrthoDB" id="3574559at2"/>
<evidence type="ECO:0000313" key="1">
    <source>
        <dbReference type="EMBL" id="RZT88501.1"/>
    </source>
</evidence>
<gene>
    <name evidence="1" type="ORF">EV383_5444</name>
</gene>
<comment type="caution">
    <text evidence="1">The sequence shown here is derived from an EMBL/GenBank/DDBJ whole genome shotgun (WGS) entry which is preliminary data.</text>
</comment>
<proteinExistence type="predicted"/>
<keyword evidence="2" id="KW-1185">Reference proteome</keyword>
<dbReference type="RefSeq" id="WP_130292498.1">
    <property type="nucleotide sequence ID" value="NZ_SHKL01000001.1"/>
</dbReference>
<protein>
    <submittedName>
        <fullName evidence="1">Uncharacterized protein</fullName>
    </submittedName>
</protein>
<dbReference type="EMBL" id="SHKL01000001">
    <property type="protein sequence ID" value="RZT88501.1"/>
    <property type="molecule type" value="Genomic_DNA"/>
</dbReference>
<reference evidence="1 2" key="1">
    <citation type="submission" date="2019-02" db="EMBL/GenBank/DDBJ databases">
        <title>Sequencing the genomes of 1000 actinobacteria strains.</title>
        <authorList>
            <person name="Klenk H.-P."/>
        </authorList>
    </citation>
    <scope>NUCLEOTIDE SEQUENCE [LARGE SCALE GENOMIC DNA]</scope>
    <source>
        <strain evidence="1 2">DSM 45779</strain>
    </source>
</reference>
<accession>A0A4Q7V4P9</accession>
<evidence type="ECO:0000313" key="2">
    <source>
        <dbReference type="Proteomes" id="UP000291591"/>
    </source>
</evidence>
<sequence length="186" mass="20271">MVGHTVHVEPSGELAAVDTSEAARLMPMLLGGDTGALDVVLARPQRQMPPVLFAAAALLHARGSHAEGAAWFYAAQVRARFDANRCTDPTAAGALDVLRERFGEPINRWAFTGRDRVRRAAITGVAWDRRAPHDYDHRWIALHGMGAFGPQRGPVSVPAAQWPALAARTRAEYLTGLREAVREYLS</sequence>
<name>A0A4Q7V4P9_PSEST</name>
<organism evidence="1 2">
    <name type="scientific">Pseudonocardia sediminis</name>
    <dbReference type="NCBI Taxonomy" id="1397368"/>
    <lineage>
        <taxon>Bacteria</taxon>
        <taxon>Bacillati</taxon>
        <taxon>Actinomycetota</taxon>
        <taxon>Actinomycetes</taxon>
        <taxon>Pseudonocardiales</taxon>
        <taxon>Pseudonocardiaceae</taxon>
        <taxon>Pseudonocardia</taxon>
    </lineage>
</organism>